<evidence type="ECO:0000313" key="2">
    <source>
        <dbReference type="Proteomes" id="UP001057452"/>
    </source>
</evidence>
<comment type="caution">
    <text evidence="1">The sequence shown here is derived from an EMBL/GenBank/DDBJ whole genome shotgun (WGS) entry which is preliminary data.</text>
</comment>
<evidence type="ECO:0000313" key="1">
    <source>
        <dbReference type="EMBL" id="KAI4829150.1"/>
    </source>
</evidence>
<reference evidence="1" key="1">
    <citation type="submission" date="2022-05" db="EMBL/GenBank/DDBJ databases">
        <title>Chromosome-level genome of Chaenocephalus aceratus.</title>
        <authorList>
            <person name="Park H."/>
        </authorList>
    </citation>
    <scope>NUCLEOTIDE SEQUENCE</scope>
    <source>
        <strain evidence="1">KU_202001</strain>
    </source>
</reference>
<gene>
    <name evidence="1" type="ORF">KUCAC02_023211</name>
</gene>
<accession>A0ACB9XQE6</accession>
<keyword evidence="2" id="KW-1185">Reference proteome</keyword>
<sequence length="115" mass="13359">ALLRVRRDVTCWIHSAQTEPRVIKQHGDDRPDDRPDTCCLAVFHIFAQMSNGLAQDSQSLGTCEKDRLCSLRTDKAFSSCSHSLLEDIWYWSSRPAVNLHRPPKSWRRTMHREQP</sequence>
<organism evidence="1 2">
    <name type="scientific">Chaenocephalus aceratus</name>
    <name type="common">Blackfin icefish</name>
    <name type="synonym">Chaenichthys aceratus</name>
    <dbReference type="NCBI Taxonomy" id="36190"/>
    <lineage>
        <taxon>Eukaryota</taxon>
        <taxon>Metazoa</taxon>
        <taxon>Chordata</taxon>
        <taxon>Craniata</taxon>
        <taxon>Vertebrata</taxon>
        <taxon>Euteleostomi</taxon>
        <taxon>Actinopterygii</taxon>
        <taxon>Neopterygii</taxon>
        <taxon>Teleostei</taxon>
        <taxon>Neoteleostei</taxon>
        <taxon>Acanthomorphata</taxon>
        <taxon>Eupercaria</taxon>
        <taxon>Perciformes</taxon>
        <taxon>Notothenioidei</taxon>
        <taxon>Channichthyidae</taxon>
        <taxon>Chaenocephalus</taxon>
    </lineage>
</organism>
<protein>
    <submittedName>
        <fullName evidence="1">Uncharacterized protein</fullName>
    </submittedName>
</protein>
<name>A0ACB9XQE6_CHAAC</name>
<proteinExistence type="predicted"/>
<feature type="non-terminal residue" evidence="1">
    <location>
        <position position="115"/>
    </location>
</feature>
<dbReference type="Proteomes" id="UP001057452">
    <property type="component" value="Chromosome 4"/>
</dbReference>
<dbReference type="EMBL" id="CM043788">
    <property type="protein sequence ID" value="KAI4829150.1"/>
    <property type="molecule type" value="Genomic_DNA"/>
</dbReference>
<feature type="non-terminal residue" evidence="1">
    <location>
        <position position="1"/>
    </location>
</feature>